<comment type="caution">
    <text evidence="6">The sequence shown here is derived from an EMBL/GenBank/DDBJ whole genome shotgun (WGS) entry which is preliminary data.</text>
</comment>
<evidence type="ECO:0000256" key="1">
    <source>
        <dbReference type="ARBA" id="ARBA00010790"/>
    </source>
</evidence>
<evidence type="ECO:0000256" key="2">
    <source>
        <dbReference type="ARBA" id="ARBA00022630"/>
    </source>
</evidence>
<name>A0A8J5SY21_ZIZPA</name>
<keyword evidence="7" id="KW-1185">Reference proteome</keyword>
<dbReference type="InterPro" id="IPR007867">
    <property type="entry name" value="GMC_OxRtase_C"/>
</dbReference>
<dbReference type="Pfam" id="PF05199">
    <property type="entry name" value="GMC_oxred_C"/>
    <property type="match status" value="1"/>
</dbReference>
<dbReference type="PANTHER" id="PTHR46056:SF2">
    <property type="entry name" value="OS10G0474800 PROTEIN"/>
    <property type="match status" value="1"/>
</dbReference>
<evidence type="ECO:0000256" key="4">
    <source>
        <dbReference type="ARBA" id="ARBA00023002"/>
    </source>
</evidence>
<keyword evidence="4" id="KW-0560">Oxidoreductase</keyword>
<evidence type="ECO:0000256" key="3">
    <source>
        <dbReference type="ARBA" id="ARBA00022827"/>
    </source>
</evidence>
<dbReference type="GO" id="GO:0016614">
    <property type="term" value="F:oxidoreductase activity, acting on CH-OH group of donors"/>
    <property type="evidence" value="ECO:0007669"/>
    <property type="project" value="InterPro"/>
</dbReference>
<dbReference type="Proteomes" id="UP000729402">
    <property type="component" value="Unassembled WGS sequence"/>
</dbReference>
<reference evidence="6" key="1">
    <citation type="journal article" date="2021" name="bioRxiv">
        <title>Whole Genome Assembly and Annotation of Northern Wild Rice, Zizania palustris L., Supports a Whole Genome Duplication in the Zizania Genus.</title>
        <authorList>
            <person name="Haas M."/>
            <person name="Kono T."/>
            <person name="Macchietto M."/>
            <person name="Millas R."/>
            <person name="McGilp L."/>
            <person name="Shao M."/>
            <person name="Duquette J."/>
            <person name="Hirsch C.N."/>
            <person name="Kimball J."/>
        </authorList>
    </citation>
    <scope>NUCLEOTIDE SEQUENCE</scope>
    <source>
        <tissue evidence="6">Fresh leaf tissue</tissue>
    </source>
</reference>
<keyword evidence="3" id="KW-0274">FAD</keyword>
<evidence type="ECO:0000259" key="5">
    <source>
        <dbReference type="Pfam" id="PF05199"/>
    </source>
</evidence>
<keyword evidence="2" id="KW-0285">Flavoprotein</keyword>
<feature type="domain" description="Glucose-methanol-choline oxidoreductase C-terminal" evidence="5">
    <location>
        <begin position="36"/>
        <end position="87"/>
    </location>
</feature>
<comment type="similarity">
    <text evidence="1">Belongs to the GMC oxidoreductase family.</text>
</comment>
<dbReference type="EMBL" id="JAAALK010000283">
    <property type="protein sequence ID" value="KAG8073627.1"/>
    <property type="molecule type" value="Genomic_DNA"/>
</dbReference>
<sequence length="87" mass="9423">MSSHGIRDEDLDAFLDEVTIEKGPIYPGSDKWTIFYLAHQMGSCRMSASPIEGAVDGTGESWEANNLYVYDGSLLPTAVGVNPTITI</sequence>
<protein>
    <recommendedName>
        <fullName evidence="5">Glucose-methanol-choline oxidoreductase C-terminal domain-containing protein</fullName>
    </recommendedName>
</protein>
<reference evidence="6" key="2">
    <citation type="submission" date="2021-02" db="EMBL/GenBank/DDBJ databases">
        <authorList>
            <person name="Kimball J.A."/>
            <person name="Haas M.W."/>
            <person name="Macchietto M."/>
            <person name="Kono T."/>
            <person name="Duquette J."/>
            <person name="Shao M."/>
        </authorList>
    </citation>
    <scope>NUCLEOTIDE SEQUENCE</scope>
    <source>
        <tissue evidence="6">Fresh leaf tissue</tissue>
    </source>
</reference>
<dbReference type="OrthoDB" id="269227at2759"/>
<evidence type="ECO:0000313" key="6">
    <source>
        <dbReference type="EMBL" id="KAG8073627.1"/>
    </source>
</evidence>
<gene>
    <name evidence="6" type="ORF">GUJ93_ZPchr0006g42445</name>
</gene>
<dbReference type="PANTHER" id="PTHR46056">
    <property type="entry name" value="LONG-CHAIN-ALCOHOL OXIDASE"/>
    <property type="match status" value="1"/>
</dbReference>
<dbReference type="AlphaFoldDB" id="A0A8J5SY21"/>
<accession>A0A8J5SY21</accession>
<evidence type="ECO:0000313" key="7">
    <source>
        <dbReference type="Proteomes" id="UP000729402"/>
    </source>
</evidence>
<proteinExistence type="inferred from homology"/>
<organism evidence="6 7">
    <name type="scientific">Zizania palustris</name>
    <name type="common">Northern wild rice</name>
    <dbReference type="NCBI Taxonomy" id="103762"/>
    <lineage>
        <taxon>Eukaryota</taxon>
        <taxon>Viridiplantae</taxon>
        <taxon>Streptophyta</taxon>
        <taxon>Embryophyta</taxon>
        <taxon>Tracheophyta</taxon>
        <taxon>Spermatophyta</taxon>
        <taxon>Magnoliopsida</taxon>
        <taxon>Liliopsida</taxon>
        <taxon>Poales</taxon>
        <taxon>Poaceae</taxon>
        <taxon>BOP clade</taxon>
        <taxon>Oryzoideae</taxon>
        <taxon>Oryzeae</taxon>
        <taxon>Zizaniinae</taxon>
        <taxon>Zizania</taxon>
    </lineage>
</organism>